<evidence type="ECO:0000256" key="1">
    <source>
        <dbReference type="ARBA" id="ARBA00012513"/>
    </source>
</evidence>
<organism evidence="12 13">
    <name type="scientific">Actinoalloteichus fjordicus</name>
    <dbReference type="NCBI Taxonomy" id="1612552"/>
    <lineage>
        <taxon>Bacteria</taxon>
        <taxon>Bacillati</taxon>
        <taxon>Actinomycetota</taxon>
        <taxon>Actinomycetes</taxon>
        <taxon>Pseudonocardiales</taxon>
        <taxon>Pseudonocardiaceae</taxon>
        <taxon>Actinoalloteichus</taxon>
    </lineage>
</organism>
<evidence type="ECO:0000256" key="6">
    <source>
        <dbReference type="ARBA" id="ARBA00022840"/>
    </source>
</evidence>
<dbReference type="PROSITE" id="PS50011">
    <property type="entry name" value="PROTEIN_KINASE_DOM"/>
    <property type="match status" value="1"/>
</dbReference>
<name>A0AAC9LFF7_9PSEU</name>
<dbReference type="Pfam" id="PF03793">
    <property type="entry name" value="PASTA"/>
    <property type="match status" value="4"/>
</dbReference>
<dbReference type="KEGG" id="acad:UA74_24695"/>
<dbReference type="InterPro" id="IPR008271">
    <property type="entry name" value="Ser/Thr_kinase_AS"/>
</dbReference>
<dbReference type="SMART" id="SM00740">
    <property type="entry name" value="PASTA"/>
    <property type="match status" value="4"/>
</dbReference>
<feature type="domain" description="PASTA" evidence="11">
    <location>
        <begin position="602"/>
        <end position="670"/>
    </location>
</feature>
<comment type="catalytic activity">
    <reaction evidence="8">
        <text>L-seryl-[protein] + ATP = O-phospho-L-seryl-[protein] + ADP + H(+)</text>
        <dbReference type="Rhea" id="RHEA:17989"/>
        <dbReference type="Rhea" id="RHEA-COMP:9863"/>
        <dbReference type="Rhea" id="RHEA-COMP:11604"/>
        <dbReference type="ChEBI" id="CHEBI:15378"/>
        <dbReference type="ChEBI" id="CHEBI:29999"/>
        <dbReference type="ChEBI" id="CHEBI:30616"/>
        <dbReference type="ChEBI" id="CHEBI:83421"/>
        <dbReference type="ChEBI" id="CHEBI:456216"/>
        <dbReference type="EC" id="2.7.11.1"/>
    </reaction>
</comment>
<dbReference type="Proteomes" id="UP000185511">
    <property type="component" value="Chromosome"/>
</dbReference>
<dbReference type="InterPro" id="IPR000719">
    <property type="entry name" value="Prot_kinase_dom"/>
</dbReference>
<accession>A0AAC9LFF7</accession>
<dbReference type="InterPro" id="IPR005543">
    <property type="entry name" value="PASTA_dom"/>
</dbReference>
<keyword evidence="4" id="KW-0547">Nucleotide-binding</keyword>
<dbReference type="GO" id="GO:0004674">
    <property type="term" value="F:protein serine/threonine kinase activity"/>
    <property type="evidence" value="ECO:0007669"/>
    <property type="project" value="UniProtKB-KW"/>
</dbReference>
<feature type="domain" description="PASTA" evidence="11">
    <location>
        <begin position="533"/>
        <end position="601"/>
    </location>
</feature>
<dbReference type="Gene3D" id="3.30.10.20">
    <property type="match status" value="4"/>
</dbReference>
<evidence type="ECO:0000259" key="11">
    <source>
        <dbReference type="PROSITE" id="PS51178"/>
    </source>
</evidence>
<dbReference type="PROSITE" id="PS00108">
    <property type="entry name" value="PROTEIN_KINASE_ST"/>
    <property type="match status" value="1"/>
</dbReference>
<dbReference type="SUPFAM" id="SSF56112">
    <property type="entry name" value="Protein kinase-like (PK-like)"/>
    <property type="match status" value="1"/>
</dbReference>
<dbReference type="InterPro" id="IPR011009">
    <property type="entry name" value="Kinase-like_dom_sf"/>
</dbReference>
<evidence type="ECO:0000256" key="9">
    <source>
        <dbReference type="SAM" id="MobiDB-lite"/>
    </source>
</evidence>
<feature type="compositionally biased region" description="Low complexity" evidence="9">
    <location>
        <begin position="370"/>
        <end position="385"/>
    </location>
</feature>
<dbReference type="EC" id="2.7.11.1" evidence="1"/>
<feature type="domain" description="PASTA" evidence="11">
    <location>
        <begin position="466"/>
        <end position="532"/>
    </location>
</feature>
<dbReference type="PANTHER" id="PTHR43289:SF34">
    <property type="entry name" value="SERINE_THREONINE-PROTEIN KINASE YBDM-RELATED"/>
    <property type="match status" value="1"/>
</dbReference>
<evidence type="ECO:0000256" key="7">
    <source>
        <dbReference type="ARBA" id="ARBA00047899"/>
    </source>
</evidence>
<keyword evidence="3 12" id="KW-0808">Transferase</keyword>
<dbReference type="PANTHER" id="PTHR43289">
    <property type="entry name" value="MITOGEN-ACTIVATED PROTEIN KINASE KINASE KINASE 20-RELATED"/>
    <property type="match status" value="1"/>
</dbReference>
<dbReference type="SMART" id="SM00220">
    <property type="entry name" value="S_TKc"/>
    <property type="match status" value="1"/>
</dbReference>
<dbReference type="Gene3D" id="1.10.510.10">
    <property type="entry name" value="Transferase(Phosphotransferase) domain 1"/>
    <property type="match status" value="1"/>
</dbReference>
<evidence type="ECO:0000256" key="2">
    <source>
        <dbReference type="ARBA" id="ARBA00022527"/>
    </source>
</evidence>
<keyword evidence="2" id="KW-0723">Serine/threonine-protein kinase</keyword>
<dbReference type="CDD" id="cd06577">
    <property type="entry name" value="PASTA_pknB"/>
    <property type="match status" value="4"/>
</dbReference>
<protein>
    <recommendedName>
        <fullName evidence="1">non-specific serine/threonine protein kinase</fullName>
        <ecNumber evidence="1">2.7.11.1</ecNumber>
    </recommendedName>
</protein>
<comment type="catalytic activity">
    <reaction evidence="7">
        <text>L-threonyl-[protein] + ATP = O-phospho-L-threonyl-[protein] + ADP + H(+)</text>
        <dbReference type="Rhea" id="RHEA:46608"/>
        <dbReference type="Rhea" id="RHEA-COMP:11060"/>
        <dbReference type="Rhea" id="RHEA-COMP:11605"/>
        <dbReference type="ChEBI" id="CHEBI:15378"/>
        <dbReference type="ChEBI" id="CHEBI:30013"/>
        <dbReference type="ChEBI" id="CHEBI:30616"/>
        <dbReference type="ChEBI" id="CHEBI:61977"/>
        <dbReference type="ChEBI" id="CHEBI:456216"/>
        <dbReference type="EC" id="2.7.11.1"/>
    </reaction>
</comment>
<feature type="region of interest" description="Disordered" evidence="9">
    <location>
        <begin position="358"/>
        <end position="438"/>
    </location>
</feature>
<keyword evidence="6" id="KW-0067">ATP-binding</keyword>
<dbReference type="FunFam" id="3.30.200.20:FF:000035">
    <property type="entry name" value="Serine/threonine protein kinase Stk1"/>
    <property type="match status" value="1"/>
</dbReference>
<dbReference type="EMBL" id="CP016076">
    <property type="protein sequence ID" value="APU16953.1"/>
    <property type="molecule type" value="Genomic_DNA"/>
</dbReference>
<dbReference type="Pfam" id="PF00069">
    <property type="entry name" value="Pkinase"/>
    <property type="match status" value="1"/>
</dbReference>
<sequence length="731" mass="76695">MVLRTIAGVNRREAHVIGTTLEGRYRIDSVVATGGMSVVYRGVDLRLDRPVAVKVMDHRFSGDVSFVRRFELEARSAARLHHPSVVTVHDQGVDRSPSGAQVFLVMELVDGGTLRDLLRERGTLPPDVALSVLEPVLSALESAHRNGIVHRDIKPENILISRDGVVKVADFGLVRALADAKTTSDSIILGTVDYLAPEQVTTGETDARGDVYAAGVVLYELLTGVPPFAGDTPFSTAYRHVNDRVPAPSEQAAGLPAALDELVLRATRREQDERPADAGVLLRELRETRTALGLGAVAVPGVTPAAGTGTGTGTSGTAVWQAPAAETPPSDEAAAHGVGGIGPADSPADLDAPTIRTVLPPRGPAGGPAGPAAAPGAGAGPNPRATRAFNRADLPPGPQETPDAVHAANMGGLGGERGDRGRRGRRGRPGRDGSAKGSGLFGLTSKRMIALVVVLVLGLLLWWWNSAQWTSVPALAGLDSARAESALREADLEVRLDPTPHDEIESGEVIESVPGEGRRLRRGAEVRLRVSTGQPIVPEIAAGSTQDEAFAQLEEAGLEPVVDEELAEFHAEVEEGAVIRVDPEAGTALPIDSEVTVILSKGPPPVPVPDVAGMARDDAFNTLREQGFEPVELEAEFSEDLDGGQVIRTDPAAETMIDQPGTQVGVVLSNAVSAPYVTGSTLREAREAIAALNLEIEVNQFFGGENARVIGQFPNHGARLAPGDTITVNTL</sequence>
<dbReference type="GO" id="GO:0045717">
    <property type="term" value="P:negative regulation of fatty acid biosynthetic process"/>
    <property type="evidence" value="ECO:0007669"/>
    <property type="project" value="UniProtKB-ARBA"/>
</dbReference>
<proteinExistence type="predicted"/>
<feature type="domain" description="Protein kinase" evidence="10">
    <location>
        <begin position="25"/>
        <end position="286"/>
    </location>
</feature>
<evidence type="ECO:0000259" key="10">
    <source>
        <dbReference type="PROSITE" id="PS50011"/>
    </source>
</evidence>
<evidence type="ECO:0000256" key="5">
    <source>
        <dbReference type="ARBA" id="ARBA00022777"/>
    </source>
</evidence>
<evidence type="ECO:0000256" key="4">
    <source>
        <dbReference type="ARBA" id="ARBA00022741"/>
    </source>
</evidence>
<gene>
    <name evidence="12" type="ORF">UA74_24695</name>
</gene>
<reference evidence="13" key="1">
    <citation type="submission" date="2016-06" db="EMBL/GenBank/DDBJ databases">
        <title>Complete genome sequence of Actinoalloteichus fjordicus DSM 46855 (=ADI127-17), type strain of the new species Actinoalloteichus fjordicus.</title>
        <authorList>
            <person name="Ruckert C."/>
            <person name="Nouioui I."/>
            <person name="Willmese J."/>
            <person name="van Wezel G."/>
            <person name="Klenk H.-P."/>
            <person name="Kalinowski J."/>
            <person name="Zotchev S.B."/>
        </authorList>
    </citation>
    <scope>NUCLEOTIDE SEQUENCE [LARGE SCALE GENOMIC DNA]</scope>
    <source>
        <strain evidence="13">ADI127-7</strain>
    </source>
</reference>
<dbReference type="AlphaFoldDB" id="A0AAC9LFF7"/>
<dbReference type="CDD" id="cd14014">
    <property type="entry name" value="STKc_PknB_like"/>
    <property type="match status" value="1"/>
</dbReference>
<dbReference type="Gene3D" id="3.30.200.20">
    <property type="entry name" value="Phosphorylase Kinase, domain 1"/>
    <property type="match status" value="1"/>
</dbReference>
<dbReference type="PROSITE" id="PS51178">
    <property type="entry name" value="PASTA"/>
    <property type="match status" value="3"/>
</dbReference>
<dbReference type="GO" id="GO:0005524">
    <property type="term" value="F:ATP binding"/>
    <property type="evidence" value="ECO:0007669"/>
    <property type="project" value="UniProtKB-KW"/>
</dbReference>
<evidence type="ECO:0000256" key="8">
    <source>
        <dbReference type="ARBA" id="ARBA00048679"/>
    </source>
</evidence>
<evidence type="ECO:0000256" key="3">
    <source>
        <dbReference type="ARBA" id="ARBA00022679"/>
    </source>
</evidence>
<evidence type="ECO:0000313" key="12">
    <source>
        <dbReference type="EMBL" id="APU16953.1"/>
    </source>
</evidence>
<keyword evidence="5 12" id="KW-0418">Kinase</keyword>
<dbReference type="FunFam" id="1.10.510.10:FF:000021">
    <property type="entry name" value="Serine/threonine protein kinase"/>
    <property type="match status" value="1"/>
</dbReference>
<keyword evidence="13" id="KW-1185">Reference proteome</keyword>
<evidence type="ECO:0000313" key="13">
    <source>
        <dbReference type="Proteomes" id="UP000185511"/>
    </source>
</evidence>